<dbReference type="KEGG" id="slc:SL103_21650"/>
<dbReference type="Gene3D" id="1.10.357.10">
    <property type="entry name" value="Tetracycline Repressor, domain 2"/>
    <property type="match status" value="1"/>
</dbReference>
<dbReference type="GO" id="GO:0003700">
    <property type="term" value="F:DNA-binding transcription factor activity"/>
    <property type="evidence" value="ECO:0007669"/>
    <property type="project" value="TreeGrafter"/>
</dbReference>
<dbReference type="EMBL" id="CP017157">
    <property type="protein sequence ID" value="AOP48492.1"/>
    <property type="molecule type" value="Genomic_DNA"/>
</dbReference>
<organism evidence="7 8">
    <name type="scientific">Streptomyces lydicus</name>
    <dbReference type="NCBI Taxonomy" id="47763"/>
    <lineage>
        <taxon>Bacteria</taxon>
        <taxon>Bacillati</taxon>
        <taxon>Actinomycetota</taxon>
        <taxon>Actinomycetes</taxon>
        <taxon>Kitasatosporales</taxon>
        <taxon>Streptomycetaceae</taxon>
        <taxon>Streptomyces</taxon>
    </lineage>
</organism>
<dbReference type="InterPro" id="IPR036271">
    <property type="entry name" value="Tet_transcr_reg_TetR-rel_C_sf"/>
</dbReference>
<feature type="DNA-binding region" description="H-T-H motif" evidence="4">
    <location>
        <begin position="32"/>
        <end position="51"/>
    </location>
</feature>
<dbReference type="PANTHER" id="PTHR30055">
    <property type="entry name" value="HTH-TYPE TRANSCRIPTIONAL REGULATOR RUTR"/>
    <property type="match status" value="1"/>
</dbReference>
<dbReference type="OrthoDB" id="3173376at2"/>
<reference evidence="7 8" key="1">
    <citation type="submission" date="2016-09" db="EMBL/GenBank/DDBJ databases">
        <title>Complete genome sequencing of Streptomyces lydicus 103 and metabolic pathways analysis of antibiotic biosynthesis.</title>
        <authorList>
            <person name="Jia N."/>
            <person name="Ding M.-Z."/>
            <person name="Gao F."/>
            <person name="Yuan Y.-J."/>
        </authorList>
    </citation>
    <scope>NUCLEOTIDE SEQUENCE [LARGE SCALE GENOMIC DNA]</scope>
    <source>
        <strain evidence="7 8">103</strain>
    </source>
</reference>
<evidence type="ECO:0000256" key="1">
    <source>
        <dbReference type="ARBA" id="ARBA00023015"/>
    </source>
</evidence>
<dbReference type="InterPro" id="IPR001647">
    <property type="entry name" value="HTH_TetR"/>
</dbReference>
<dbReference type="PANTHER" id="PTHR30055:SF220">
    <property type="entry name" value="TETR-FAMILY REGULATORY PROTEIN"/>
    <property type="match status" value="1"/>
</dbReference>
<proteinExistence type="predicted"/>
<dbReference type="InterPro" id="IPR050109">
    <property type="entry name" value="HTH-type_TetR-like_transc_reg"/>
</dbReference>
<evidence type="ECO:0000313" key="8">
    <source>
        <dbReference type="Proteomes" id="UP000094094"/>
    </source>
</evidence>
<evidence type="ECO:0000256" key="5">
    <source>
        <dbReference type="SAM" id="MobiDB-lite"/>
    </source>
</evidence>
<accession>A0A1D7VP23</accession>
<dbReference type="SUPFAM" id="SSF48498">
    <property type="entry name" value="Tetracyclin repressor-like, C-terminal domain"/>
    <property type="match status" value="1"/>
</dbReference>
<keyword evidence="2 4" id="KW-0238">DNA-binding</keyword>
<name>A0A1D7VP23_9ACTN</name>
<dbReference type="PROSITE" id="PS50977">
    <property type="entry name" value="HTH_TETR_2"/>
    <property type="match status" value="1"/>
</dbReference>
<keyword evidence="3" id="KW-0804">Transcription</keyword>
<dbReference type="InterPro" id="IPR025996">
    <property type="entry name" value="MT1864/Rv1816-like_C"/>
</dbReference>
<dbReference type="InterPro" id="IPR009057">
    <property type="entry name" value="Homeodomain-like_sf"/>
</dbReference>
<keyword evidence="8" id="KW-1185">Reference proteome</keyword>
<feature type="compositionally biased region" description="Basic and acidic residues" evidence="5">
    <location>
        <begin position="217"/>
        <end position="234"/>
    </location>
</feature>
<keyword evidence="1" id="KW-0805">Transcription regulation</keyword>
<evidence type="ECO:0000256" key="2">
    <source>
        <dbReference type="ARBA" id="ARBA00023125"/>
    </source>
</evidence>
<dbReference type="SUPFAM" id="SSF46689">
    <property type="entry name" value="Homeodomain-like"/>
    <property type="match status" value="1"/>
</dbReference>
<evidence type="ECO:0000313" key="7">
    <source>
        <dbReference type="EMBL" id="AOP48492.1"/>
    </source>
</evidence>
<feature type="domain" description="HTH tetR-type" evidence="6">
    <location>
        <begin position="9"/>
        <end position="69"/>
    </location>
</feature>
<dbReference type="Proteomes" id="UP000094094">
    <property type="component" value="Chromosome"/>
</dbReference>
<evidence type="ECO:0000256" key="4">
    <source>
        <dbReference type="PROSITE-ProRule" id="PRU00335"/>
    </source>
</evidence>
<dbReference type="RefSeq" id="WP_069570617.1">
    <property type="nucleotide sequence ID" value="NZ_CP017157.1"/>
</dbReference>
<dbReference type="AlphaFoldDB" id="A0A1D7VP23"/>
<gene>
    <name evidence="7" type="ORF">SL103_21650</name>
</gene>
<dbReference type="Pfam" id="PF00440">
    <property type="entry name" value="TetR_N"/>
    <property type="match status" value="1"/>
</dbReference>
<dbReference type="PRINTS" id="PR00455">
    <property type="entry name" value="HTHTETR"/>
</dbReference>
<evidence type="ECO:0000259" key="6">
    <source>
        <dbReference type="PROSITE" id="PS50977"/>
    </source>
</evidence>
<dbReference type="Pfam" id="PF13305">
    <property type="entry name" value="TetR_C_33"/>
    <property type="match status" value="1"/>
</dbReference>
<evidence type="ECO:0000256" key="3">
    <source>
        <dbReference type="ARBA" id="ARBA00023163"/>
    </source>
</evidence>
<sequence>MAKNRYHHGELRAALLDAAESLVGERGAAGWSLREASLRVGVSPSAAYHHFGSRDELVGALSARVLDRLGARLSAAVDEAPDGDQGRLVAYARGYVTWALDGPAVARLAFDAGDAAGGVAVHPHDVLAGELDRLVDAGTLRPSAREGAEFLLWAAIHGLAALLVDGLVHFDDRTAVDLHAERLVRTVLNGLAQEEAEPGGRPQARSAHTVRLAQRAAAREPRGGADDEGGPRER</sequence>
<feature type="region of interest" description="Disordered" evidence="5">
    <location>
        <begin position="194"/>
        <end position="234"/>
    </location>
</feature>
<dbReference type="GO" id="GO:0000976">
    <property type="term" value="F:transcription cis-regulatory region binding"/>
    <property type="evidence" value="ECO:0007669"/>
    <property type="project" value="TreeGrafter"/>
</dbReference>
<protein>
    <submittedName>
        <fullName evidence="7">Transcriptional regulator</fullName>
    </submittedName>
</protein>